<sequence length="496" mass="56817">MSKKSNSRFDSPTIIYGNMDIPFHRPFSAVFRYENGQICWPLTDYFADQQRTSLADSTLKSYVTYLNDIAKFMSSLSPQSSIFQFSGASDSMFLEFRNWLQENTTLNNKGINDRLKTLIHVLFYIQEEYDAETTEGNPIIKIKGDDIPLAGVEVEERINPKKPGATYFWHQTFLSKQKYTPRSPITTEAIIEAEEIIKKHSKINSPQAYYNSEVLRLATDILEATGIRAGELVRMGMPTLDLLRQQLNGNNKTLSDLLKSPDAIIQKYLTASEIQELLDVILKFMDESSEIVWLLVITNKSTVNAGLPRLVPIGRVLAEDIIDFYDDFVLDMIDLDEQKRATIKRHACGFIIPKYDGKPFFNPKDVGSSPDEESDGDGKLFSTTYSNKVGQLAKNKISPHLFRHRFITNLVVKMLEETESRDSQSLSVILKRISRLTGHACIESLWHYIEDGKIVLQNRLTIRKKKVSQDFDKLCKRYGQDPNSEFLQEMRRLCQS</sequence>
<dbReference type="GO" id="GO:0003677">
    <property type="term" value="F:DNA binding"/>
    <property type="evidence" value="ECO:0007669"/>
    <property type="project" value="UniProtKB-UniRule"/>
</dbReference>
<dbReference type="RefSeq" id="WP_102482828.1">
    <property type="nucleotide sequence ID" value="NZ_MCSW01000185.1"/>
</dbReference>
<evidence type="ECO:0000256" key="3">
    <source>
        <dbReference type="ARBA" id="ARBA00023172"/>
    </source>
</evidence>
<dbReference type="SUPFAM" id="SSF56349">
    <property type="entry name" value="DNA breaking-rejoining enzymes"/>
    <property type="match status" value="1"/>
</dbReference>
<evidence type="ECO:0000259" key="5">
    <source>
        <dbReference type="PROSITE" id="PS51900"/>
    </source>
</evidence>
<evidence type="ECO:0000256" key="1">
    <source>
        <dbReference type="ARBA" id="ARBA00022908"/>
    </source>
</evidence>
<keyword evidence="1" id="KW-0229">DNA integration</keyword>
<evidence type="ECO:0000256" key="2">
    <source>
        <dbReference type="ARBA" id="ARBA00023125"/>
    </source>
</evidence>
<dbReference type="AlphaFoldDB" id="A0A2N7CBZ6"/>
<accession>A0A2N7CBZ6</accession>
<dbReference type="GO" id="GO:0015074">
    <property type="term" value="P:DNA integration"/>
    <property type="evidence" value="ECO:0007669"/>
    <property type="project" value="UniProtKB-KW"/>
</dbReference>
<dbReference type="EMBL" id="MCSW01000185">
    <property type="protein sequence ID" value="PMF19636.1"/>
    <property type="molecule type" value="Genomic_DNA"/>
</dbReference>
<dbReference type="Proteomes" id="UP000235405">
    <property type="component" value="Unassembled WGS sequence"/>
</dbReference>
<dbReference type="GO" id="GO:0006310">
    <property type="term" value="P:DNA recombination"/>
    <property type="evidence" value="ECO:0007669"/>
    <property type="project" value="UniProtKB-KW"/>
</dbReference>
<dbReference type="InterPro" id="IPR044068">
    <property type="entry name" value="CB"/>
</dbReference>
<evidence type="ECO:0000313" key="7">
    <source>
        <dbReference type="Proteomes" id="UP000235405"/>
    </source>
</evidence>
<organism evidence="6 7">
    <name type="scientific">Vibrio splendidus</name>
    <dbReference type="NCBI Taxonomy" id="29497"/>
    <lineage>
        <taxon>Bacteria</taxon>
        <taxon>Pseudomonadati</taxon>
        <taxon>Pseudomonadota</taxon>
        <taxon>Gammaproteobacteria</taxon>
        <taxon>Vibrionales</taxon>
        <taxon>Vibrionaceae</taxon>
        <taxon>Vibrio</taxon>
    </lineage>
</organism>
<dbReference type="InterPro" id="IPR010998">
    <property type="entry name" value="Integrase_recombinase_N"/>
</dbReference>
<keyword evidence="3" id="KW-0233">DNA recombination</keyword>
<dbReference type="Gene3D" id="1.10.150.130">
    <property type="match status" value="1"/>
</dbReference>
<protein>
    <recommendedName>
        <fullName evidence="5">Core-binding (CB) domain-containing protein</fullName>
    </recommendedName>
</protein>
<reference evidence="7" key="1">
    <citation type="submission" date="2016-07" db="EMBL/GenBank/DDBJ databases">
        <title>Nontailed viruses are major unrecognized killers of bacteria in the ocean.</title>
        <authorList>
            <person name="Kauffman K."/>
            <person name="Hussain F."/>
            <person name="Yang J."/>
            <person name="Arevalo P."/>
            <person name="Brown J."/>
            <person name="Cutler M."/>
            <person name="Kelly L."/>
            <person name="Polz M.F."/>
        </authorList>
    </citation>
    <scope>NUCLEOTIDE SEQUENCE [LARGE SCALE GENOMIC DNA]</scope>
    <source>
        <strain evidence="7">10N.286.54.F3</strain>
    </source>
</reference>
<dbReference type="Pfam" id="PF13102">
    <property type="entry name" value="Phage_int_SAM_5"/>
    <property type="match status" value="1"/>
</dbReference>
<feature type="domain" description="Core-binding (CB)" evidence="5">
    <location>
        <begin position="37"/>
        <end position="126"/>
    </location>
</feature>
<proteinExistence type="predicted"/>
<gene>
    <name evidence="6" type="ORF">BCV19_12740</name>
</gene>
<dbReference type="InterPro" id="IPR025269">
    <property type="entry name" value="SAM-like_dom"/>
</dbReference>
<evidence type="ECO:0000256" key="4">
    <source>
        <dbReference type="PROSITE-ProRule" id="PRU01248"/>
    </source>
</evidence>
<evidence type="ECO:0000313" key="6">
    <source>
        <dbReference type="EMBL" id="PMF19636.1"/>
    </source>
</evidence>
<dbReference type="InterPro" id="IPR013762">
    <property type="entry name" value="Integrase-like_cat_sf"/>
</dbReference>
<dbReference type="Gene3D" id="1.10.443.10">
    <property type="entry name" value="Intergrase catalytic core"/>
    <property type="match status" value="1"/>
</dbReference>
<dbReference type="InterPro" id="IPR011010">
    <property type="entry name" value="DNA_brk_join_enz"/>
</dbReference>
<name>A0A2N7CBZ6_VIBSP</name>
<comment type="caution">
    <text evidence="6">The sequence shown here is derived from an EMBL/GenBank/DDBJ whole genome shotgun (WGS) entry which is preliminary data.</text>
</comment>
<dbReference type="PROSITE" id="PS51900">
    <property type="entry name" value="CB"/>
    <property type="match status" value="1"/>
</dbReference>
<keyword evidence="2 4" id="KW-0238">DNA-binding</keyword>